<gene>
    <name evidence="2" type="ORF">BJ878DRAFT_237632</name>
</gene>
<dbReference type="EMBL" id="MU253741">
    <property type="protein sequence ID" value="KAG9248947.1"/>
    <property type="molecule type" value="Genomic_DNA"/>
</dbReference>
<protein>
    <submittedName>
        <fullName evidence="2">Uncharacterized protein</fullName>
    </submittedName>
</protein>
<feature type="region of interest" description="Disordered" evidence="1">
    <location>
        <begin position="1"/>
        <end position="70"/>
    </location>
</feature>
<feature type="compositionally biased region" description="Basic residues" evidence="1">
    <location>
        <begin position="400"/>
        <end position="427"/>
    </location>
</feature>
<evidence type="ECO:0000313" key="2">
    <source>
        <dbReference type="EMBL" id="KAG9248947.1"/>
    </source>
</evidence>
<feature type="compositionally biased region" description="Basic residues" evidence="1">
    <location>
        <begin position="347"/>
        <end position="362"/>
    </location>
</feature>
<accession>A0A9P7ZBS7</accession>
<evidence type="ECO:0000256" key="1">
    <source>
        <dbReference type="SAM" id="MobiDB-lite"/>
    </source>
</evidence>
<feature type="compositionally biased region" description="Low complexity" evidence="1">
    <location>
        <begin position="379"/>
        <end position="389"/>
    </location>
</feature>
<feature type="region of interest" description="Disordered" evidence="1">
    <location>
        <begin position="590"/>
        <end position="614"/>
    </location>
</feature>
<organism evidence="2 3">
    <name type="scientific">Calycina marina</name>
    <dbReference type="NCBI Taxonomy" id="1763456"/>
    <lineage>
        <taxon>Eukaryota</taxon>
        <taxon>Fungi</taxon>
        <taxon>Dikarya</taxon>
        <taxon>Ascomycota</taxon>
        <taxon>Pezizomycotina</taxon>
        <taxon>Leotiomycetes</taxon>
        <taxon>Helotiales</taxon>
        <taxon>Pezizellaceae</taxon>
        <taxon>Calycina</taxon>
    </lineage>
</organism>
<dbReference type="AlphaFoldDB" id="A0A9P7ZBS7"/>
<comment type="caution">
    <text evidence="2">The sequence shown here is derived from an EMBL/GenBank/DDBJ whole genome shotgun (WGS) entry which is preliminary data.</text>
</comment>
<name>A0A9P7ZBS7_9HELO</name>
<dbReference type="Proteomes" id="UP000887226">
    <property type="component" value="Unassembled WGS sequence"/>
</dbReference>
<evidence type="ECO:0000313" key="3">
    <source>
        <dbReference type="Proteomes" id="UP000887226"/>
    </source>
</evidence>
<keyword evidence="3" id="KW-1185">Reference proteome</keyword>
<feature type="region of interest" description="Disordered" evidence="1">
    <location>
        <begin position="219"/>
        <end position="434"/>
    </location>
</feature>
<feature type="compositionally biased region" description="Gly residues" evidence="1">
    <location>
        <begin position="13"/>
        <end position="23"/>
    </location>
</feature>
<dbReference type="OrthoDB" id="3440029at2759"/>
<feature type="compositionally biased region" description="Pro residues" evidence="1">
    <location>
        <begin position="236"/>
        <end position="246"/>
    </location>
</feature>
<sequence>MPGPAPAGFVTMGHGGTPPGAAGGNIPRPPPHGAQAPHFQMPAGNLKEQKQPGPQSINKPIVSDLTPKPKDFLSTDADYRKALATIDAYTIRKIQSADPKKDTSTWAKVEFSKEHVTPEEVSRQVKRLSESRKGSVSERRQALMSWQSRQVDKLMEFLNNQEDGEHFEWTLVQLAQTIKRQKNGHKKETTAITCYCKRGIRSKFDPKAVYTITEKIKQDMTKRMSAPPFPQQGMGQPPPPPPPPPSGAFLEGRGGGPRPPPPSGAFLEGRGGGPRPPPPSGTLLEGRGGGPRPPPPSGTLLEGRGGGPRPPPPILPGARVLGENKGRRDKGHGRGEDSDSESDGRQKSHVRKAKAHTRKGRGQKPQSESDSSFEDSDSNSDGASDYSSSLNTSISSRPDHHNRREGRPNNRRRSRRSKSHVRGHSRARLSPYGGRYIQDRMAPEPVLVGPYSPYGPRPAYVPEVPRVTPDYEQVAAAAYQAGKMDADAQRNEAVRAHIVRPIQAVESPREMVSHIRPYDHPVVQHYHPGRHERQLAELRFVDDRYVDEIRIRDDQRYRDEELRWANARRRRESENYIDARIATEPRVVYHRPHSPHPFAPRSYSPSFDSYRHGH</sequence>
<proteinExistence type="predicted"/>
<feature type="compositionally biased region" description="Basic and acidic residues" evidence="1">
    <location>
        <begin position="322"/>
        <end position="346"/>
    </location>
</feature>
<reference evidence="2" key="1">
    <citation type="journal article" date="2021" name="IMA Fungus">
        <title>Genomic characterization of three marine fungi, including Emericellopsis atlantica sp. nov. with signatures of a generalist lifestyle and marine biomass degradation.</title>
        <authorList>
            <person name="Hagestad O.C."/>
            <person name="Hou L."/>
            <person name="Andersen J.H."/>
            <person name="Hansen E.H."/>
            <person name="Altermark B."/>
            <person name="Li C."/>
            <person name="Kuhnert E."/>
            <person name="Cox R.J."/>
            <person name="Crous P.W."/>
            <person name="Spatafora J.W."/>
            <person name="Lail K."/>
            <person name="Amirebrahimi M."/>
            <person name="Lipzen A."/>
            <person name="Pangilinan J."/>
            <person name="Andreopoulos W."/>
            <person name="Hayes R.D."/>
            <person name="Ng V."/>
            <person name="Grigoriev I.V."/>
            <person name="Jackson S.A."/>
            <person name="Sutton T.D.S."/>
            <person name="Dobson A.D.W."/>
            <person name="Rama T."/>
        </authorList>
    </citation>
    <scope>NUCLEOTIDE SEQUENCE</scope>
    <source>
        <strain evidence="2">TRa3180A</strain>
    </source>
</reference>